<proteinExistence type="predicted"/>
<name>A0A9D4KX85_DREPO</name>
<dbReference type="Proteomes" id="UP000828390">
    <property type="component" value="Unassembled WGS sequence"/>
</dbReference>
<keyword evidence="2" id="KW-1185">Reference proteome</keyword>
<evidence type="ECO:0000313" key="2">
    <source>
        <dbReference type="Proteomes" id="UP000828390"/>
    </source>
</evidence>
<dbReference type="AlphaFoldDB" id="A0A9D4KX85"/>
<dbReference type="EMBL" id="JAIWYP010000003">
    <property type="protein sequence ID" value="KAH3847835.1"/>
    <property type="molecule type" value="Genomic_DNA"/>
</dbReference>
<evidence type="ECO:0000313" key="1">
    <source>
        <dbReference type="EMBL" id="KAH3847835.1"/>
    </source>
</evidence>
<protein>
    <submittedName>
        <fullName evidence="1">Uncharacterized protein</fullName>
    </submittedName>
</protein>
<accession>A0A9D4KX85</accession>
<gene>
    <name evidence="1" type="ORF">DPMN_090167</name>
</gene>
<reference evidence="1" key="2">
    <citation type="submission" date="2020-11" db="EMBL/GenBank/DDBJ databases">
        <authorList>
            <person name="McCartney M.A."/>
            <person name="Auch B."/>
            <person name="Kono T."/>
            <person name="Mallez S."/>
            <person name="Becker A."/>
            <person name="Gohl D.M."/>
            <person name="Silverstein K.A.T."/>
            <person name="Koren S."/>
            <person name="Bechman K.B."/>
            <person name="Herman A."/>
            <person name="Abrahante J.E."/>
            <person name="Garbe J."/>
        </authorList>
    </citation>
    <scope>NUCLEOTIDE SEQUENCE</scope>
    <source>
        <strain evidence="1">Duluth1</strain>
        <tissue evidence="1">Whole animal</tissue>
    </source>
</reference>
<comment type="caution">
    <text evidence="1">The sequence shown here is derived from an EMBL/GenBank/DDBJ whole genome shotgun (WGS) entry which is preliminary data.</text>
</comment>
<sequence length="79" mass="9212">MLDLISDATLQEKAMNLIRNLQHLEGKIKIGESQKDVHPDQNLIQRLFDQQMKLQEEFLHKQSETKKVTKETNVKTPKA</sequence>
<organism evidence="1 2">
    <name type="scientific">Dreissena polymorpha</name>
    <name type="common">Zebra mussel</name>
    <name type="synonym">Mytilus polymorpha</name>
    <dbReference type="NCBI Taxonomy" id="45954"/>
    <lineage>
        <taxon>Eukaryota</taxon>
        <taxon>Metazoa</taxon>
        <taxon>Spiralia</taxon>
        <taxon>Lophotrochozoa</taxon>
        <taxon>Mollusca</taxon>
        <taxon>Bivalvia</taxon>
        <taxon>Autobranchia</taxon>
        <taxon>Heteroconchia</taxon>
        <taxon>Euheterodonta</taxon>
        <taxon>Imparidentia</taxon>
        <taxon>Neoheterodontei</taxon>
        <taxon>Myida</taxon>
        <taxon>Dreissenoidea</taxon>
        <taxon>Dreissenidae</taxon>
        <taxon>Dreissena</taxon>
    </lineage>
</organism>
<reference evidence="1" key="1">
    <citation type="journal article" date="2019" name="bioRxiv">
        <title>The Genome of the Zebra Mussel, Dreissena polymorpha: A Resource for Invasive Species Research.</title>
        <authorList>
            <person name="McCartney M.A."/>
            <person name="Auch B."/>
            <person name="Kono T."/>
            <person name="Mallez S."/>
            <person name="Zhang Y."/>
            <person name="Obille A."/>
            <person name="Becker A."/>
            <person name="Abrahante J.E."/>
            <person name="Garbe J."/>
            <person name="Badalamenti J.P."/>
            <person name="Herman A."/>
            <person name="Mangelson H."/>
            <person name="Liachko I."/>
            <person name="Sullivan S."/>
            <person name="Sone E.D."/>
            <person name="Koren S."/>
            <person name="Silverstein K.A.T."/>
            <person name="Beckman K.B."/>
            <person name="Gohl D.M."/>
        </authorList>
    </citation>
    <scope>NUCLEOTIDE SEQUENCE</scope>
    <source>
        <strain evidence="1">Duluth1</strain>
        <tissue evidence="1">Whole animal</tissue>
    </source>
</reference>